<gene>
    <name evidence="1" type="ORF">GCM10022388_20230</name>
</gene>
<name>A0ABP7UXI9_9FLAO</name>
<evidence type="ECO:0008006" key="3">
    <source>
        <dbReference type="Google" id="ProtNLM"/>
    </source>
</evidence>
<keyword evidence="2" id="KW-1185">Reference proteome</keyword>
<dbReference type="RefSeq" id="WP_345094190.1">
    <property type="nucleotide sequence ID" value="NZ_BAABCS010000019.1"/>
</dbReference>
<dbReference type="Proteomes" id="UP001500426">
    <property type="component" value="Unassembled WGS sequence"/>
</dbReference>
<comment type="caution">
    <text evidence="1">The sequence shown here is derived from an EMBL/GenBank/DDBJ whole genome shotgun (WGS) entry which is preliminary data.</text>
</comment>
<accession>A0ABP7UXI9</accession>
<evidence type="ECO:0000313" key="1">
    <source>
        <dbReference type="EMBL" id="GAA4053752.1"/>
    </source>
</evidence>
<reference evidence="2" key="1">
    <citation type="journal article" date="2019" name="Int. J. Syst. Evol. Microbiol.">
        <title>The Global Catalogue of Microorganisms (GCM) 10K type strain sequencing project: providing services to taxonomists for standard genome sequencing and annotation.</title>
        <authorList>
            <consortium name="The Broad Institute Genomics Platform"/>
            <consortium name="The Broad Institute Genome Sequencing Center for Infectious Disease"/>
            <person name="Wu L."/>
            <person name="Ma J."/>
        </authorList>
    </citation>
    <scope>NUCLEOTIDE SEQUENCE [LARGE SCALE GENOMIC DNA]</scope>
    <source>
        <strain evidence="2">JCM 17068</strain>
    </source>
</reference>
<evidence type="ECO:0000313" key="2">
    <source>
        <dbReference type="Proteomes" id="UP001500426"/>
    </source>
</evidence>
<dbReference type="EMBL" id="BAABCS010000019">
    <property type="protein sequence ID" value="GAA4053752.1"/>
    <property type="molecule type" value="Genomic_DNA"/>
</dbReference>
<proteinExistence type="predicted"/>
<protein>
    <recommendedName>
        <fullName evidence="3">DUF4406 domain-containing protein</fullName>
    </recommendedName>
</protein>
<organism evidence="1 2">
    <name type="scientific">Flavobacterium chungnamense</name>
    <dbReference type="NCBI Taxonomy" id="706182"/>
    <lineage>
        <taxon>Bacteria</taxon>
        <taxon>Pseudomonadati</taxon>
        <taxon>Bacteroidota</taxon>
        <taxon>Flavobacteriia</taxon>
        <taxon>Flavobacteriales</taxon>
        <taxon>Flavobacteriaceae</taxon>
        <taxon>Flavobacterium</taxon>
    </lineage>
</organism>
<sequence>MKTDKKSIYIIGDIPAIFHDDTIEKFKNAELDMMSKGFRVYNPLSEINPEARGLNNELKIKNIQNLFKSDAIYLLPCADINQNNLELKISILLDLLVIHCLDISKKKSKRKINNSIDVKFTK</sequence>